<proteinExistence type="predicted"/>
<reference evidence="2" key="2">
    <citation type="submission" date="2020-10" db="UniProtKB">
        <authorList>
            <consortium name="WormBaseParasite"/>
        </authorList>
    </citation>
    <scope>IDENTIFICATION</scope>
</reference>
<evidence type="ECO:0000313" key="2">
    <source>
        <dbReference type="WBParaSite" id="Pan_g10792.t1"/>
    </source>
</evidence>
<organism evidence="1 2">
    <name type="scientific">Panagrellus redivivus</name>
    <name type="common">Microworm</name>
    <dbReference type="NCBI Taxonomy" id="6233"/>
    <lineage>
        <taxon>Eukaryota</taxon>
        <taxon>Metazoa</taxon>
        <taxon>Ecdysozoa</taxon>
        <taxon>Nematoda</taxon>
        <taxon>Chromadorea</taxon>
        <taxon>Rhabditida</taxon>
        <taxon>Tylenchina</taxon>
        <taxon>Panagrolaimomorpha</taxon>
        <taxon>Panagrolaimoidea</taxon>
        <taxon>Panagrolaimidae</taxon>
        <taxon>Panagrellus</taxon>
    </lineage>
</organism>
<accession>A0A7E4UN68</accession>
<keyword evidence="1" id="KW-1185">Reference proteome</keyword>
<reference evidence="1" key="1">
    <citation type="journal article" date="2013" name="Genetics">
        <title>The draft genome and transcriptome of Panagrellus redivivus are shaped by the harsh demands of a free-living lifestyle.</title>
        <authorList>
            <person name="Srinivasan J."/>
            <person name="Dillman A.R."/>
            <person name="Macchietto M.G."/>
            <person name="Heikkinen L."/>
            <person name="Lakso M."/>
            <person name="Fracchia K.M."/>
            <person name="Antoshechkin I."/>
            <person name="Mortazavi A."/>
            <person name="Wong G."/>
            <person name="Sternberg P.W."/>
        </authorList>
    </citation>
    <scope>NUCLEOTIDE SEQUENCE [LARGE SCALE GENOMIC DNA]</scope>
    <source>
        <strain evidence="1">MT8872</strain>
    </source>
</reference>
<protein>
    <submittedName>
        <fullName evidence="2">Nitrogenase-stabilizing/protective protein NifW</fullName>
    </submittedName>
</protein>
<dbReference type="Proteomes" id="UP000492821">
    <property type="component" value="Unassembled WGS sequence"/>
</dbReference>
<dbReference type="AlphaFoldDB" id="A0A7E4UN68"/>
<name>A0A7E4UN68_PANRE</name>
<sequence>MIDEKPIAHMELPHFNPKVDDFRCFLLRFNEFADYYGLNESEQCNFFVQALADTALMRITRSRRDCKRDMSHATRKHNMAEMVEILRNFYVGKPSDCTCGFCD</sequence>
<dbReference type="WBParaSite" id="Pan_g10792.t1">
    <property type="protein sequence ID" value="Pan_g10792.t1"/>
    <property type="gene ID" value="Pan_g10792"/>
</dbReference>
<evidence type="ECO:0000313" key="1">
    <source>
        <dbReference type="Proteomes" id="UP000492821"/>
    </source>
</evidence>